<dbReference type="EMBL" id="OCMT01000003">
    <property type="protein sequence ID" value="SOD18716.1"/>
    <property type="molecule type" value="Genomic_DNA"/>
</dbReference>
<dbReference type="Proteomes" id="UP000219281">
    <property type="component" value="Unassembled WGS sequence"/>
</dbReference>
<gene>
    <name evidence="1" type="ORF">SAMN06297358_3149</name>
</gene>
<organism evidence="1 2">
    <name type="scientific">Pedobacter xixiisoli</name>
    <dbReference type="NCBI Taxonomy" id="1476464"/>
    <lineage>
        <taxon>Bacteria</taxon>
        <taxon>Pseudomonadati</taxon>
        <taxon>Bacteroidota</taxon>
        <taxon>Sphingobacteriia</taxon>
        <taxon>Sphingobacteriales</taxon>
        <taxon>Sphingobacteriaceae</taxon>
        <taxon>Pedobacter</taxon>
    </lineage>
</organism>
<name>A0A286A9Y3_9SPHI</name>
<evidence type="ECO:0000313" key="2">
    <source>
        <dbReference type="Proteomes" id="UP000219281"/>
    </source>
</evidence>
<accession>A0A286A9Y3</accession>
<protein>
    <submittedName>
        <fullName evidence="1">Uncharacterized protein</fullName>
    </submittedName>
</protein>
<keyword evidence="2" id="KW-1185">Reference proteome</keyword>
<proteinExistence type="predicted"/>
<sequence>MLLYYTNFERKFKVKIVIRQPFRYDVRHEKASATQITKALTLFNLSH</sequence>
<dbReference type="AlphaFoldDB" id="A0A286A9Y3"/>
<reference evidence="2" key="1">
    <citation type="submission" date="2017-09" db="EMBL/GenBank/DDBJ databases">
        <authorList>
            <person name="Varghese N."/>
            <person name="Submissions S."/>
        </authorList>
    </citation>
    <scope>NUCLEOTIDE SEQUENCE [LARGE SCALE GENOMIC DNA]</scope>
    <source>
        <strain evidence="2">CGMCC 1.12803</strain>
    </source>
</reference>
<evidence type="ECO:0000313" key="1">
    <source>
        <dbReference type="EMBL" id="SOD18716.1"/>
    </source>
</evidence>